<dbReference type="AlphaFoldDB" id="A0A6A4GFY3"/>
<dbReference type="Proteomes" id="UP000799118">
    <property type="component" value="Unassembled WGS sequence"/>
</dbReference>
<accession>A0A6A4GFY3</accession>
<proteinExistence type="predicted"/>
<protein>
    <submittedName>
        <fullName evidence="1">Uncharacterized protein</fullName>
    </submittedName>
</protein>
<reference evidence="1" key="1">
    <citation type="journal article" date="2019" name="Environ. Microbiol.">
        <title>Fungal ecological strategies reflected in gene transcription - a case study of two litter decomposers.</title>
        <authorList>
            <person name="Barbi F."/>
            <person name="Kohler A."/>
            <person name="Barry K."/>
            <person name="Baskaran P."/>
            <person name="Daum C."/>
            <person name="Fauchery L."/>
            <person name="Ihrmark K."/>
            <person name="Kuo A."/>
            <person name="LaButti K."/>
            <person name="Lipzen A."/>
            <person name="Morin E."/>
            <person name="Grigoriev I.V."/>
            <person name="Henrissat B."/>
            <person name="Lindahl B."/>
            <person name="Martin F."/>
        </authorList>
    </citation>
    <scope>NUCLEOTIDE SEQUENCE</scope>
    <source>
        <strain evidence="1">JB14</strain>
    </source>
</reference>
<organism evidence="1 2">
    <name type="scientific">Gymnopus androsaceus JB14</name>
    <dbReference type="NCBI Taxonomy" id="1447944"/>
    <lineage>
        <taxon>Eukaryota</taxon>
        <taxon>Fungi</taxon>
        <taxon>Dikarya</taxon>
        <taxon>Basidiomycota</taxon>
        <taxon>Agaricomycotina</taxon>
        <taxon>Agaricomycetes</taxon>
        <taxon>Agaricomycetidae</taxon>
        <taxon>Agaricales</taxon>
        <taxon>Marasmiineae</taxon>
        <taxon>Omphalotaceae</taxon>
        <taxon>Gymnopus</taxon>
    </lineage>
</organism>
<name>A0A6A4GFY3_9AGAR</name>
<gene>
    <name evidence="1" type="ORF">BT96DRAFT_661236</name>
</gene>
<sequence>MVSSRWLPGMVAEDLDRLRTVTGKRDVVKTVYRPLHVLDNMGLRVVVRGINGTTIWRLDPRRRKFESLHTYLDACGLLLLGSCASSNIRYGK</sequence>
<evidence type="ECO:0000313" key="2">
    <source>
        <dbReference type="Proteomes" id="UP000799118"/>
    </source>
</evidence>
<evidence type="ECO:0000313" key="1">
    <source>
        <dbReference type="EMBL" id="KAE9384297.1"/>
    </source>
</evidence>
<keyword evidence="2" id="KW-1185">Reference proteome</keyword>
<dbReference type="EMBL" id="ML770175">
    <property type="protein sequence ID" value="KAE9384297.1"/>
    <property type="molecule type" value="Genomic_DNA"/>
</dbReference>